<feature type="compositionally biased region" description="Polar residues" evidence="1">
    <location>
        <begin position="46"/>
        <end position="63"/>
    </location>
</feature>
<name>A0AAW0BW73_9AGAR</name>
<feature type="compositionally biased region" description="Polar residues" evidence="1">
    <location>
        <begin position="136"/>
        <end position="158"/>
    </location>
</feature>
<feature type="compositionally biased region" description="Basic residues" evidence="1">
    <location>
        <begin position="35"/>
        <end position="44"/>
    </location>
</feature>
<evidence type="ECO:0000313" key="2">
    <source>
        <dbReference type="EMBL" id="KAK7030303.1"/>
    </source>
</evidence>
<dbReference type="AlphaFoldDB" id="A0AAW0BW73"/>
<organism evidence="2 3">
    <name type="scientific">Paramarasmius palmivorus</name>
    <dbReference type="NCBI Taxonomy" id="297713"/>
    <lineage>
        <taxon>Eukaryota</taxon>
        <taxon>Fungi</taxon>
        <taxon>Dikarya</taxon>
        <taxon>Basidiomycota</taxon>
        <taxon>Agaricomycotina</taxon>
        <taxon>Agaricomycetes</taxon>
        <taxon>Agaricomycetidae</taxon>
        <taxon>Agaricales</taxon>
        <taxon>Marasmiineae</taxon>
        <taxon>Marasmiaceae</taxon>
        <taxon>Paramarasmius</taxon>
    </lineage>
</organism>
<feature type="region of interest" description="Disordered" evidence="1">
    <location>
        <begin position="13"/>
        <end position="177"/>
    </location>
</feature>
<protein>
    <submittedName>
        <fullName evidence="2">Uncharacterized protein</fullName>
    </submittedName>
</protein>
<proteinExistence type="predicted"/>
<comment type="caution">
    <text evidence="2">The sequence shown here is derived from an EMBL/GenBank/DDBJ whole genome shotgun (WGS) entry which is preliminary data.</text>
</comment>
<accession>A0AAW0BW73</accession>
<dbReference type="Proteomes" id="UP001383192">
    <property type="component" value="Unassembled WGS sequence"/>
</dbReference>
<evidence type="ECO:0000313" key="3">
    <source>
        <dbReference type="Proteomes" id="UP001383192"/>
    </source>
</evidence>
<sequence>MAPPIFHSKRLLSPFSDDILPPSSPDAPWSEYKQRVRYARRRRLVSSPTKPRQTLASFNQRCFISSPTRPISESPSPSPYYHHGTRSLSDPDSPILTPPTPSPPERKTKTTGRIRTPLVGNSRALDRVHPGKGVIPSSSESQAEVLQEVPTQHSTVNNDPDEGQDEESFLQQRREHAREYARNYYQQNRAFLQARARENKHK</sequence>
<reference evidence="2 3" key="1">
    <citation type="submission" date="2024-01" db="EMBL/GenBank/DDBJ databases">
        <title>A draft genome for a cacao thread blight-causing isolate of Paramarasmius palmivorus.</title>
        <authorList>
            <person name="Baruah I.K."/>
            <person name="Bukari Y."/>
            <person name="Amoako-Attah I."/>
            <person name="Meinhardt L.W."/>
            <person name="Bailey B.A."/>
            <person name="Cohen S.P."/>
        </authorList>
    </citation>
    <scope>NUCLEOTIDE SEQUENCE [LARGE SCALE GENOMIC DNA]</scope>
    <source>
        <strain evidence="2 3">GH-12</strain>
    </source>
</reference>
<gene>
    <name evidence="2" type="ORF">VNI00_014225</name>
</gene>
<keyword evidence="3" id="KW-1185">Reference proteome</keyword>
<feature type="compositionally biased region" description="Low complexity" evidence="1">
    <location>
        <begin position="65"/>
        <end position="75"/>
    </location>
</feature>
<dbReference type="EMBL" id="JAYKXP010000078">
    <property type="protein sequence ID" value="KAK7030303.1"/>
    <property type="molecule type" value="Genomic_DNA"/>
</dbReference>
<evidence type="ECO:0000256" key="1">
    <source>
        <dbReference type="SAM" id="MobiDB-lite"/>
    </source>
</evidence>
<feature type="compositionally biased region" description="Acidic residues" evidence="1">
    <location>
        <begin position="159"/>
        <end position="168"/>
    </location>
</feature>